<organism evidence="2 3">
    <name type="scientific">Toxocara canis</name>
    <name type="common">Canine roundworm</name>
    <dbReference type="NCBI Taxonomy" id="6265"/>
    <lineage>
        <taxon>Eukaryota</taxon>
        <taxon>Metazoa</taxon>
        <taxon>Ecdysozoa</taxon>
        <taxon>Nematoda</taxon>
        <taxon>Chromadorea</taxon>
        <taxon>Rhabditida</taxon>
        <taxon>Spirurina</taxon>
        <taxon>Ascaridomorpha</taxon>
        <taxon>Ascaridoidea</taxon>
        <taxon>Toxocaridae</taxon>
        <taxon>Toxocara</taxon>
    </lineage>
</organism>
<feature type="region of interest" description="Disordered" evidence="1">
    <location>
        <begin position="189"/>
        <end position="229"/>
    </location>
</feature>
<evidence type="ECO:0000313" key="3">
    <source>
        <dbReference type="Proteomes" id="UP000031036"/>
    </source>
</evidence>
<accession>A0A0B2VIR5</accession>
<evidence type="ECO:0000313" key="2">
    <source>
        <dbReference type="EMBL" id="KHN81332.1"/>
    </source>
</evidence>
<dbReference type="EMBL" id="JPKZ01001543">
    <property type="protein sequence ID" value="KHN81332.1"/>
    <property type="molecule type" value="Genomic_DNA"/>
</dbReference>
<dbReference type="AlphaFoldDB" id="A0A0B2VIR5"/>
<gene>
    <name evidence="2" type="ORF">Tcan_08516</name>
</gene>
<protein>
    <submittedName>
        <fullName evidence="2">Uncharacterized protein</fullName>
    </submittedName>
</protein>
<name>A0A0B2VIR5_TOXCA</name>
<feature type="compositionally biased region" description="Low complexity" evidence="1">
    <location>
        <begin position="189"/>
        <end position="203"/>
    </location>
</feature>
<proteinExistence type="predicted"/>
<sequence length="258" mass="29446">MKENQSDGMAQSTFRPERTFRADEHFFRTQSKRLTRPSSLCSHNCYNTAKVYENLLAKLHWFARLSTQREVCFIEFDNERRTCDGCADANHSIDDYCCTGESTCTDCADDDDCDSTLEAILLSQEIESVAVLQGRNYESHEDGTMNFVEENANQIAGRFFHVDPECMGRRRCFSMRCYSRSHSLPLSRSYSIDSNSSSSSGSSNGTQLESESRRHEPEHDSLTNITEFESAGDTERRLRILEMKVDRLVAQVAQLCCK</sequence>
<evidence type="ECO:0000256" key="1">
    <source>
        <dbReference type="SAM" id="MobiDB-lite"/>
    </source>
</evidence>
<dbReference type="Proteomes" id="UP000031036">
    <property type="component" value="Unassembled WGS sequence"/>
</dbReference>
<reference evidence="2 3" key="1">
    <citation type="submission" date="2014-11" db="EMBL/GenBank/DDBJ databases">
        <title>Genetic blueprint of the zoonotic pathogen Toxocara canis.</title>
        <authorList>
            <person name="Zhu X.-Q."/>
            <person name="Korhonen P.K."/>
            <person name="Cai H."/>
            <person name="Young N.D."/>
            <person name="Nejsum P."/>
            <person name="von Samson-Himmelstjerna G."/>
            <person name="Boag P.R."/>
            <person name="Tan P."/>
            <person name="Li Q."/>
            <person name="Min J."/>
            <person name="Yang Y."/>
            <person name="Wang X."/>
            <person name="Fang X."/>
            <person name="Hall R.S."/>
            <person name="Hofmann A."/>
            <person name="Sternberg P.W."/>
            <person name="Jex A.R."/>
            <person name="Gasser R.B."/>
        </authorList>
    </citation>
    <scope>NUCLEOTIDE SEQUENCE [LARGE SCALE GENOMIC DNA]</scope>
    <source>
        <strain evidence="2">PN_DK_2014</strain>
    </source>
</reference>
<comment type="caution">
    <text evidence="2">The sequence shown here is derived from an EMBL/GenBank/DDBJ whole genome shotgun (WGS) entry which is preliminary data.</text>
</comment>
<feature type="compositionally biased region" description="Basic and acidic residues" evidence="1">
    <location>
        <begin position="210"/>
        <end position="221"/>
    </location>
</feature>
<keyword evidence="3" id="KW-1185">Reference proteome</keyword>